<dbReference type="Proteomes" id="UP000220611">
    <property type="component" value="Unassembled WGS sequence"/>
</dbReference>
<evidence type="ECO:0000313" key="1">
    <source>
        <dbReference type="EMBL" id="EDO61312.1"/>
    </source>
</evidence>
<dbReference type="Gene3D" id="3.30.565.60">
    <property type="match status" value="1"/>
</dbReference>
<keyword evidence="4" id="KW-1185">Reference proteome</keyword>
<gene>
    <name evidence="2" type="ORF">CH238_08365</name>
    <name evidence="1" type="ORF">CLOLEP_01707</name>
</gene>
<reference evidence="1 3" key="2">
    <citation type="submission" date="2007-08" db="EMBL/GenBank/DDBJ databases">
        <authorList>
            <person name="Fulton L."/>
            <person name="Clifton S."/>
            <person name="Fulton B."/>
            <person name="Xu J."/>
            <person name="Minx P."/>
            <person name="Pepin K.H."/>
            <person name="Johnson M."/>
            <person name="Thiruvilangam P."/>
            <person name="Bhonagiri V."/>
            <person name="Nash W.E."/>
            <person name="Wang C."/>
            <person name="Mardis E.R."/>
            <person name="Wilson R.K."/>
        </authorList>
    </citation>
    <scope>NUCLEOTIDE SEQUENCE [LARGE SCALE GENOMIC DNA]</scope>
    <source>
        <strain evidence="1 3">DSM 753</strain>
    </source>
</reference>
<dbReference type="InterPro" id="IPR038475">
    <property type="entry name" value="RecG_C_sf"/>
</dbReference>
<evidence type="ECO:0000313" key="2">
    <source>
        <dbReference type="EMBL" id="PEQ24565.1"/>
    </source>
</evidence>
<dbReference type="HOGENOM" id="CLU_2166596_0_0_9"/>
<comment type="caution">
    <text evidence="1">The sequence shown here is derived from an EMBL/GenBank/DDBJ whole genome shotgun (WGS) entry which is preliminary data.</text>
</comment>
<dbReference type="EMBL" id="ABCB02000018">
    <property type="protein sequence ID" value="EDO61312.1"/>
    <property type="molecule type" value="Genomic_DNA"/>
</dbReference>
<dbReference type="EMBL" id="NOXF01000005">
    <property type="protein sequence ID" value="PEQ24565.1"/>
    <property type="molecule type" value="Genomic_DNA"/>
</dbReference>
<dbReference type="AlphaFoldDB" id="A7VT16"/>
<dbReference type="Proteomes" id="UP000003490">
    <property type="component" value="Unassembled WGS sequence"/>
</dbReference>
<dbReference type="eggNOG" id="COG2865">
    <property type="taxonomic scope" value="Bacteria"/>
</dbReference>
<evidence type="ECO:0000313" key="3">
    <source>
        <dbReference type="Proteomes" id="UP000003490"/>
    </source>
</evidence>
<accession>A7VT16</accession>
<protein>
    <submittedName>
        <fullName evidence="1">Uncharacterized protein</fullName>
    </submittedName>
</protein>
<reference evidence="2 4" key="3">
    <citation type="submission" date="2017-07" db="EMBL/GenBank/DDBJ databases">
        <title>Prevalence of linear plasmids in Cutibacterium (Propionibacterium) acnes isolates obtained from prostatic tissue.</title>
        <authorList>
            <person name="Davidsson S."/>
            <person name="Carlsson J."/>
            <person name="Molling P."/>
            <person name="Andren O."/>
            <person name="Andersson S.-O."/>
            <person name="Brzuszkiewicz E."/>
            <person name="Poehlein A."/>
            <person name="Al-Zeer M."/>
            <person name="Brinkmann V."/>
            <person name="Scavenius C."/>
            <person name="Nazipi S."/>
            <person name="Soderquist B."/>
            <person name="Bruggemann H."/>
        </authorList>
    </citation>
    <scope>NUCLEOTIDE SEQUENCE [LARGE SCALE GENOMIC DNA]</scope>
    <source>
        <strain evidence="2 4">DSM 753</strain>
    </source>
</reference>
<evidence type="ECO:0000313" key="4">
    <source>
        <dbReference type="Proteomes" id="UP000220611"/>
    </source>
</evidence>
<name>A7VT16_9FIRM</name>
<dbReference type="Pfam" id="PF13749">
    <property type="entry name" value="HATPase_c_4"/>
    <property type="match status" value="1"/>
</dbReference>
<sequence length="110" mass="13540">MFFNLEPNRIIIVSHLSADFSISQKELWKYRAYSRRYRNRRIDEFLKEMHLTEERNTGFRKIRNALRYNGSPEPLFEADDVPISQRQFIFIRILRLQRQIKMQMKVYLIV</sequence>
<dbReference type="OrthoDB" id="9807907at2"/>
<reference evidence="1 3" key="1">
    <citation type="submission" date="2007-08" db="EMBL/GenBank/DDBJ databases">
        <title>Draft genome sequence of Clostridium leptum (DSM 753).</title>
        <authorList>
            <person name="Sudarsanam P."/>
            <person name="Ley R."/>
            <person name="Guruge J."/>
            <person name="Turnbaugh P.J."/>
            <person name="Mahowald M."/>
            <person name="Liep D."/>
            <person name="Gordon J."/>
        </authorList>
    </citation>
    <scope>NUCLEOTIDE SEQUENCE [LARGE SCALE GENOMIC DNA]</scope>
    <source>
        <strain evidence="1 3">DSM 753</strain>
    </source>
</reference>
<proteinExistence type="predicted"/>
<organism evidence="1 3">
    <name type="scientific">[Clostridium] leptum DSM 753</name>
    <dbReference type="NCBI Taxonomy" id="428125"/>
    <lineage>
        <taxon>Bacteria</taxon>
        <taxon>Bacillati</taxon>
        <taxon>Bacillota</taxon>
        <taxon>Clostridia</taxon>
        <taxon>Eubacteriales</taxon>
        <taxon>Oscillospiraceae</taxon>
        <taxon>Oscillospiraceae incertae sedis</taxon>
    </lineage>
</organism>